<dbReference type="PANTHER" id="PTHR47027:SF20">
    <property type="entry name" value="REVERSE TRANSCRIPTASE-LIKE PROTEIN WITH RNA-DIRECTED DNA POLYMERASE DOMAIN"/>
    <property type="match status" value="1"/>
</dbReference>
<proteinExistence type="predicted"/>
<evidence type="ECO:0000313" key="2">
    <source>
        <dbReference type="EMBL" id="CAE1153923.1"/>
    </source>
</evidence>
<protein>
    <recommendedName>
        <fullName evidence="1">Reverse transcriptase domain-containing protein</fullName>
    </recommendedName>
</protein>
<dbReference type="Pfam" id="PF00078">
    <property type="entry name" value="RVT_1"/>
    <property type="match status" value="1"/>
</dbReference>
<feature type="domain" description="Reverse transcriptase" evidence="1">
    <location>
        <begin position="25"/>
        <end position="125"/>
    </location>
</feature>
<keyword evidence="3" id="KW-1185">Reference proteome</keyword>
<evidence type="ECO:0000259" key="1">
    <source>
        <dbReference type="Pfam" id="PF00078"/>
    </source>
</evidence>
<evidence type="ECO:0000313" key="3">
    <source>
        <dbReference type="Proteomes" id="UP000597762"/>
    </source>
</evidence>
<dbReference type="AlphaFoldDB" id="A0A812AUG3"/>
<dbReference type="InterPro" id="IPR000477">
    <property type="entry name" value="RT_dom"/>
</dbReference>
<comment type="caution">
    <text evidence="2">The sequence shown here is derived from an EMBL/GenBank/DDBJ whole genome shotgun (WGS) entry which is preliminary data.</text>
</comment>
<gene>
    <name evidence="2" type="ORF">SPHA_4064</name>
</gene>
<reference evidence="2" key="1">
    <citation type="submission" date="2021-01" db="EMBL/GenBank/DDBJ databases">
        <authorList>
            <person name="Li R."/>
            <person name="Bekaert M."/>
        </authorList>
    </citation>
    <scope>NUCLEOTIDE SEQUENCE</scope>
    <source>
        <strain evidence="2">Farmed</strain>
    </source>
</reference>
<organism evidence="2 3">
    <name type="scientific">Acanthosepion pharaonis</name>
    <name type="common">Pharaoh cuttlefish</name>
    <name type="synonym">Sepia pharaonis</name>
    <dbReference type="NCBI Taxonomy" id="158019"/>
    <lineage>
        <taxon>Eukaryota</taxon>
        <taxon>Metazoa</taxon>
        <taxon>Spiralia</taxon>
        <taxon>Lophotrochozoa</taxon>
        <taxon>Mollusca</taxon>
        <taxon>Cephalopoda</taxon>
        <taxon>Coleoidea</taxon>
        <taxon>Decapodiformes</taxon>
        <taxon>Sepiida</taxon>
        <taxon>Sepiina</taxon>
        <taxon>Sepiidae</taxon>
        <taxon>Acanthosepion</taxon>
    </lineage>
</organism>
<dbReference type="PANTHER" id="PTHR47027">
    <property type="entry name" value="REVERSE TRANSCRIPTASE DOMAIN-CONTAINING PROTEIN"/>
    <property type="match status" value="1"/>
</dbReference>
<dbReference type="Proteomes" id="UP000597762">
    <property type="component" value="Unassembled WGS sequence"/>
</dbReference>
<accession>A0A812AUG3</accession>
<name>A0A812AUG3_ACAPH</name>
<dbReference type="OrthoDB" id="10070415at2759"/>
<sequence length="165" mass="18644">MYSPSGCIVSSMWSVSLRPPLPIGASLRCTLEQRWAYQQPTVLCFVDFAAAFDSVDSVSLWRMMEADGLPAKLLRLSKGYYRSMRARVRAYGEEFETFEVKIDVRQRCTLSPTLFNYTIDYILGKSLRDYAGVAVVIGLFLRHSQCSNIDMSLFTIAVCPQPMAN</sequence>
<dbReference type="EMBL" id="CAHIKZ030000125">
    <property type="protein sequence ID" value="CAE1153923.1"/>
    <property type="molecule type" value="Genomic_DNA"/>
</dbReference>